<evidence type="ECO:0000313" key="4">
    <source>
        <dbReference type="Proteomes" id="UP000595446"/>
    </source>
</evidence>
<gene>
    <name evidence="3" type="ORF">MHEC_21820</name>
</gene>
<dbReference type="Proteomes" id="UP000595446">
    <property type="component" value="Chromosome"/>
</dbReference>
<dbReference type="EMBL" id="AP024237">
    <property type="protein sequence ID" value="BCO35749.1"/>
    <property type="molecule type" value="Genomic_DNA"/>
</dbReference>
<dbReference type="OrthoDB" id="157302at2"/>
<evidence type="ECO:0000256" key="1">
    <source>
        <dbReference type="ARBA" id="ARBA00023002"/>
    </source>
</evidence>
<dbReference type="STRING" id="110505.ACT16_07875"/>
<name>A0A2G8BCX7_9MYCO</name>
<accession>A0A2G8BCX7</accession>
<reference evidence="3 4" key="1">
    <citation type="submission" date="2020-12" db="EMBL/GenBank/DDBJ databases">
        <title>Complete genome sequence of Mycobacterium heckeshornense JCM 15655T, closely related to a pathogenic non-tuberculous mycobacterial species Mycobacterium xenopi.</title>
        <authorList>
            <person name="Yoshida M."/>
            <person name="Fukano H."/>
            <person name="Asakura T."/>
            <person name="Suzuki M."/>
            <person name="Hoshino Y."/>
        </authorList>
    </citation>
    <scope>NUCLEOTIDE SEQUENCE [LARGE SCALE GENOMIC DNA]</scope>
    <source>
        <strain evidence="3 4">JCM 15655</strain>
    </source>
</reference>
<dbReference type="RefSeq" id="WP_048890913.1">
    <property type="nucleotide sequence ID" value="NZ_JACKTA010000095.1"/>
</dbReference>
<dbReference type="GO" id="GO:0005829">
    <property type="term" value="C:cytosol"/>
    <property type="evidence" value="ECO:0007669"/>
    <property type="project" value="TreeGrafter"/>
</dbReference>
<dbReference type="AlphaFoldDB" id="A0A2G8BCX7"/>
<organism evidence="3 4">
    <name type="scientific">Mycobacterium heckeshornense</name>
    <dbReference type="NCBI Taxonomy" id="110505"/>
    <lineage>
        <taxon>Bacteria</taxon>
        <taxon>Bacillati</taxon>
        <taxon>Actinomycetota</taxon>
        <taxon>Actinomycetes</taxon>
        <taxon>Mycobacteriales</taxon>
        <taxon>Mycobacteriaceae</taxon>
        <taxon>Mycobacterium</taxon>
    </lineage>
</organism>
<keyword evidence="1" id="KW-0560">Oxidoreductase</keyword>
<dbReference type="Gene3D" id="2.30.110.10">
    <property type="entry name" value="Electron Transport, Fmn-binding Protein, Chain A"/>
    <property type="match status" value="1"/>
</dbReference>
<dbReference type="PANTHER" id="PTHR35176:SF4">
    <property type="entry name" value="PYRIDOXAMINE 5'-PHOSPHATE OXIDASE-RELATED FMN-BINDING"/>
    <property type="match status" value="1"/>
</dbReference>
<dbReference type="InterPro" id="IPR052019">
    <property type="entry name" value="F420H2_bilvrd_red/Heme_oxyg"/>
</dbReference>
<dbReference type="GO" id="GO:0070967">
    <property type="term" value="F:coenzyme F420 binding"/>
    <property type="evidence" value="ECO:0007669"/>
    <property type="project" value="TreeGrafter"/>
</dbReference>
<evidence type="ECO:0000313" key="3">
    <source>
        <dbReference type="EMBL" id="BCO35749.1"/>
    </source>
</evidence>
<dbReference type="Pfam" id="PF01243">
    <property type="entry name" value="PNPOx_N"/>
    <property type="match status" value="1"/>
</dbReference>
<dbReference type="GO" id="GO:0016627">
    <property type="term" value="F:oxidoreductase activity, acting on the CH-CH group of donors"/>
    <property type="evidence" value="ECO:0007669"/>
    <property type="project" value="TreeGrafter"/>
</dbReference>
<protein>
    <submittedName>
        <fullName evidence="3">Pyridoxamine 5'-phosphate oxidase</fullName>
    </submittedName>
</protein>
<dbReference type="InterPro" id="IPR012349">
    <property type="entry name" value="Split_barrel_FMN-bd"/>
</dbReference>
<dbReference type="InterPro" id="IPR011576">
    <property type="entry name" value="Pyridox_Oxase_N"/>
</dbReference>
<sequence length="176" mass="18818">MEATNLADLYSLPVMNWIDVRNRLDQGVSQAPGSGGPDRHTCWLATINPDGSPHVTGIGALWVDGAFWFETGTTTRKARNLAADARCTLSLATQEFDLAVEGTAHLITDPAVVSAMAARWAAEGWPARVDDTGRAITAEFSAPSAGPPPWFVYRLTPHTATAVGTVEPGGATRWRF</sequence>
<proteinExistence type="predicted"/>
<dbReference type="SUPFAM" id="SSF50475">
    <property type="entry name" value="FMN-binding split barrel"/>
    <property type="match status" value="1"/>
</dbReference>
<feature type="domain" description="Pyridoxamine 5'-phosphate oxidase N-terminal" evidence="2">
    <location>
        <begin position="38"/>
        <end position="142"/>
    </location>
</feature>
<keyword evidence="4" id="KW-1185">Reference proteome</keyword>
<dbReference type="PANTHER" id="PTHR35176">
    <property type="entry name" value="HEME OXYGENASE HI_0854-RELATED"/>
    <property type="match status" value="1"/>
</dbReference>
<evidence type="ECO:0000259" key="2">
    <source>
        <dbReference type="Pfam" id="PF01243"/>
    </source>
</evidence>